<dbReference type="PANTHER" id="PTHR11702:SF31">
    <property type="entry name" value="MITOCHONDRIAL RIBOSOME-ASSOCIATED GTPASE 2"/>
    <property type="match status" value="1"/>
</dbReference>
<feature type="domain" description="Obg" evidence="1">
    <location>
        <begin position="24"/>
        <end position="70"/>
    </location>
</feature>
<gene>
    <name evidence="2" type="ORF">A3Q56_08322</name>
</gene>
<dbReference type="GO" id="GO:0005525">
    <property type="term" value="F:GTP binding"/>
    <property type="evidence" value="ECO:0007669"/>
    <property type="project" value="InterPro"/>
</dbReference>
<dbReference type="SUPFAM" id="SSF82051">
    <property type="entry name" value="Obg GTP-binding protein N-terminal domain"/>
    <property type="match status" value="1"/>
</dbReference>
<dbReference type="PROSITE" id="PS51883">
    <property type="entry name" value="OBG"/>
    <property type="match status" value="1"/>
</dbReference>
<organism evidence="2 3">
    <name type="scientific">Intoshia linei</name>
    <dbReference type="NCBI Taxonomy" id="1819745"/>
    <lineage>
        <taxon>Eukaryota</taxon>
        <taxon>Metazoa</taxon>
        <taxon>Spiralia</taxon>
        <taxon>Lophotrochozoa</taxon>
        <taxon>Mesozoa</taxon>
        <taxon>Orthonectida</taxon>
        <taxon>Rhopaluridae</taxon>
        <taxon>Intoshia</taxon>
    </lineage>
</organism>
<evidence type="ECO:0000313" key="2">
    <source>
        <dbReference type="EMBL" id="OAF63973.1"/>
    </source>
</evidence>
<proteinExistence type="predicted"/>
<dbReference type="InterPro" id="IPR045086">
    <property type="entry name" value="OBG_GTPase"/>
</dbReference>
<feature type="non-terminal residue" evidence="2">
    <location>
        <position position="70"/>
    </location>
</feature>
<sequence length="70" mass="7603">MRLFNWELECQVIDDIRNTLGCTIEFVDYQIIKACGGNGGNGFCSFLKLKYNEFAGPDGGDGGNGGHVII</sequence>
<evidence type="ECO:0000259" key="1">
    <source>
        <dbReference type="PROSITE" id="PS51883"/>
    </source>
</evidence>
<dbReference type="Pfam" id="PF01018">
    <property type="entry name" value="GTP1_OBG"/>
    <property type="match status" value="1"/>
</dbReference>
<comment type="caution">
    <text evidence="2">The sequence shown here is derived from an EMBL/GenBank/DDBJ whole genome shotgun (WGS) entry which is preliminary data.</text>
</comment>
<evidence type="ECO:0000313" key="3">
    <source>
        <dbReference type="Proteomes" id="UP000078046"/>
    </source>
</evidence>
<accession>A0A177ARH3</accession>
<dbReference type="PANTHER" id="PTHR11702">
    <property type="entry name" value="DEVELOPMENTALLY REGULATED GTP-BINDING PROTEIN-RELATED"/>
    <property type="match status" value="1"/>
</dbReference>
<keyword evidence="3" id="KW-1185">Reference proteome</keyword>
<dbReference type="EMBL" id="LWCA01002280">
    <property type="protein sequence ID" value="OAF63973.1"/>
    <property type="molecule type" value="Genomic_DNA"/>
</dbReference>
<reference evidence="2 3" key="1">
    <citation type="submission" date="2016-04" db="EMBL/GenBank/DDBJ databases">
        <title>The genome of Intoshia linei affirms orthonectids as highly simplified spiralians.</title>
        <authorList>
            <person name="Mikhailov K.V."/>
            <person name="Slusarev G.S."/>
            <person name="Nikitin M.A."/>
            <person name="Logacheva M.D."/>
            <person name="Penin A."/>
            <person name="Aleoshin V."/>
            <person name="Panchin Y.V."/>
        </authorList>
    </citation>
    <scope>NUCLEOTIDE SEQUENCE [LARGE SCALE GENOMIC DNA]</scope>
    <source>
        <strain evidence="2">Intl2013</strain>
        <tissue evidence="2">Whole animal</tissue>
    </source>
</reference>
<dbReference type="Proteomes" id="UP000078046">
    <property type="component" value="Unassembled WGS sequence"/>
</dbReference>
<dbReference type="GO" id="GO:0003924">
    <property type="term" value="F:GTPase activity"/>
    <property type="evidence" value="ECO:0007669"/>
    <property type="project" value="InterPro"/>
</dbReference>
<dbReference type="AlphaFoldDB" id="A0A177ARH3"/>
<dbReference type="InterPro" id="IPR036726">
    <property type="entry name" value="GTP1_OBG_dom_sf"/>
</dbReference>
<dbReference type="InterPro" id="IPR006169">
    <property type="entry name" value="GTP1_OBG_dom"/>
</dbReference>
<protein>
    <recommendedName>
        <fullName evidence="1">Obg domain-containing protein</fullName>
    </recommendedName>
</protein>
<name>A0A177ARH3_9BILA</name>
<dbReference type="GO" id="GO:0042254">
    <property type="term" value="P:ribosome biogenesis"/>
    <property type="evidence" value="ECO:0007669"/>
    <property type="project" value="UniProtKB-UniRule"/>
</dbReference>
<dbReference type="GO" id="GO:0005739">
    <property type="term" value="C:mitochondrion"/>
    <property type="evidence" value="ECO:0007669"/>
    <property type="project" value="TreeGrafter"/>
</dbReference>
<dbReference type="Gene3D" id="2.70.210.12">
    <property type="entry name" value="GTP1/OBG domain"/>
    <property type="match status" value="1"/>
</dbReference>